<dbReference type="STRING" id="79923.G7YTF2"/>
<sequence length="133" mass="14947">MAGYALMQLVTFFGLVALSNCRSSIQNPLIYAIGENPKCVTKQLDTVQDNNKQAKKVRSETPAGKTGLQHPSEFFRNQVDKYSAFDDKGIPTHDLNGNELSKSQLKKLKKVYDAQVKRHEAFVKSKSVTDKER</sequence>
<protein>
    <submittedName>
        <fullName evidence="1">Cysteinyl-tRNA synthetase</fullName>
    </submittedName>
</protein>
<evidence type="ECO:0000313" key="2">
    <source>
        <dbReference type="Proteomes" id="UP000008909"/>
    </source>
</evidence>
<dbReference type="GO" id="GO:0004812">
    <property type="term" value="F:aminoacyl-tRNA ligase activity"/>
    <property type="evidence" value="ECO:0007669"/>
    <property type="project" value="UniProtKB-KW"/>
</dbReference>
<accession>G7YTF2</accession>
<organism evidence="1 2">
    <name type="scientific">Clonorchis sinensis</name>
    <name type="common">Chinese liver fluke</name>
    <dbReference type="NCBI Taxonomy" id="79923"/>
    <lineage>
        <taxon>Eukaryota</taxon>
        <taxon>Metazoa</taxon>
        <taxon>Spiralia</taxon>
        <taxon>Lophotrochozoa</taxon>
        <taxon>Platyhelminthes</taxon>
        <taxon>Trematoda</taxon>
        <taxon>Digenea</taxon>
        <taxon>Opisthorchiida</taxon>
        <taxon>Opisthorchiata</taxon>
        <taxon>Opisthorchiidae</taxon>
        <taxon>Clonorchis</taxon>
    </lineage>
</organism>
<keyword evidence="2" id="KW-1185">Reference proteome</keyword>
<dbReference type="InParanoid" id="G7YTF2"/>
<dbReference type="Proteomes" id="UP000008909">
    <property type="component" value="Unassembled WGS sequence"/>
</dbReference>
<dbReference type="EMBL" id="DF144191">
    <property type="protein sequence ID" value="GAA56232.1"/>
    <property type="molecule type" value="Genomic_DNA"/>
</dbReference>
<keyword evidence="1" id="KW-0436">Ligase</keyword>
<name>G7YTF2_CLOSI</name>
<keyword evidence="1" id="KW-0030">Aminoacyl-tRNA synthetase</keyword>
<dbReference type="AlphaFoldDB" id="G7YTF2"/>
<gene>
    <name evidence="1" type="ORF">CLF_110333</name>
</gene>
<proteinExistence type="predicted"/>
<evidence type="ECO:0000313" key="1">
    <source>
        <dbReference type="EMBL" id="GAA56232.1"/>
    </source>
</evidence>
<reference evidence="1" key="1">
    <citation type="journal article" date="2011" name="Genome Biol.">
        <title>The draft genome of the carcinogenic human liver fluke Clonorchis sinensis.</title>
        <authorList>
            <person name="Wang X."/>
            <person name="Chen W."/>
            <person name="Huang Y."/>
            <person name="Sun J."/>
            <person name="Men J."/>
            <person name="Liu H."/>
            <person name="Luo F."/>
            <person name="Guo L."/>
            <person name="Lv X."/>
            <person name="Deng C."/>
            <person name="Zhou C."/>
            <person name="Fan Y."/>
            <person name="Li X."/>
            <person name="Huang L."/>
            <person name="Hu Y."/>
            <person name="Liang C."/>
            <person name="Hu X."/>
            <person name="Xu J."/>
            <person name="Yu X."/>
        </authorList>
    </citation>
    <scope>NUCLEOTIDE SEQUENCE [LARGE SCALE GENOMIC DNA]</scope>
    <source>
        <strain evidence="1">Henan</strain>
    </source>
</reference>
<reference key="2">
    <citation type="submission" date="2011-10" db="EMBL/GenBank/DDBJ databases">
        <title>The genome and transcriptome sequence of Clonorchis sinensis provide insights into the carcinogenic liver fluke.</title>
        <authorList>
            <person name="Wang X."/>
            <person name="Huang Y."/>
            <person name="Chen W."/>
            <person name="Liu H."/>
            <person name="Guo L."/>
            <person name="Chen Y."/>
            <person name="Luo F."/>
            <person name="Zhou W."/>
            <person name="Sun J."/>
            <person name="Mao Q."/>
            <person name="Liang P."/>
            <person name="Zhou C."/>
            <person name="Tian Y."/>
            <person name="Men J."/>
            <person name="Lv X."/>
            <person name="Huang L."/>
            <person name="Zhou J."/>
            <person name="Hu Y."/>
            <person name="Li R."/>
            <person name="Zhang F."/>
            <person name="Lei H."/>
            <person name="Li X."/>
            <person name="Hu X."/>
            <person name="Liang C."/>
            <person name="Xu J."/>
            <person name="Wu Z."/>
            <person name="Yu X."/>
        </authorList>
    </citation>
    <scope>NUCLEOTIDE SEQUENCE</scope>
    <source>
        <strain>Henan</strain>
    </source>
</reference>